<reference evidence="1 2" key="1">
    <citation type="submission" date="2015-02" db="EMBL/GenBank/DDBJ databases">
        <title>Complete genome sequences of Edwardsiella bacteriophages, PEi20 and PEi26.</title>
        <authorList>
            <person name="Yasuike M."/>
            <person name="Nishiki I."/>
            <person name="Iwasaki Y."/>
            <person name="Nakamura Y."/>
            <person name="Fujiwara A."/>
            <person name="Hassan E.S."/>
            <person name="Mahmoud M.M."/>
            <person name="Kawato Y."/>
            <person name="Nagai S."/>
            <person name="Kobayashi T."/>
            <person name="Ototake M."/>
            <person name="Nakai T."/>
        </authorList>
    </citation>
    <scope>NUCLEOTIDE SEQUENCE [LARGE SCALE GENOMIC DNA]</scope>
</reference>
<dbReference type="InterPro" id="IPR015982">
    <property type="entry name" value="Baseplate_struct_Gp11_N_sf"/>
</dbReference>
<dbReference type="InterPro" id="IPR043180">
    <property type="entry name" value="Baseplate_struct_Gp11_C"/>
</dbReference>
<dbReference type="InterPro" id="IPR036214">
    <property type="entry name" value="Gp11_sf"/>
</dbReference>
<dbReference type="EMBL" id="AP014714">
    <property type="protein sequence ID" value="BAQ22828.1"/>
    <property type="molecule type" value="Genomic_DNA"/>
</dbReference>
<proteinExistence type="predicted"/>
<dbReference type="RefSeq" id="YP_009190336.1">
    <property type="nucleotide sequence ID" value="NC_028683.1"/>
</dbReference>
<dbReference type="InterPro" id="IPR014791">
    <property type="entry name" value="Baseplate_struct_Gp11"/>
</dbReference>
<dbReference type="InterPro" id="IPR015976">
    <property type="entry name" value="Phage_T4_Gp11_C"/>
</dbReference>
<dbReference type="Gene3D" id="2.20.20.20">
    <property type="entry name" value="Baseplate structural protein gp11, C-terminal domain"/>
    <property type="match status" value="1"/>
</dbReference>
<name>A0A0B6VNT6_9CAUD</name>
<protein>
    <submittedName>
        <fullName evidence="1">Baseplate wedge subunit and tail pin</fullName>
    </submittedName>
</protein>
<dbReference type="OrthoDB" id="8112at10239"/>
<accession>A0A0B6VNT6</accession>
<dbReference type="Proteomes" id="UP000204657">
    <property type="component" value="Segment"/>
</dbReference>
<dbReference type="Pfam" id="PF08677">
    <property type="entry name" value="GP11"/>
    <property type="match status" value="1"/>
</dbReference>
<evidence type="ECO:0000313" key="2">
    <source>
        <dbReference type="Proteomes" id="UP000204657"/>
    </source>
</evidence>
<organism evidence="1 2">
    <name type="scientific">Edwardsiella phage PEi20</name>
    <dbReference type="NCBI Taxonomy" id="1608310"/>
    <lineage>
        <taxon>Viruses</taxon>
        <taxon>Duplodnaviria</taxon>
        <taxon>Heunggongvirae</taxon>
        <taxon>Uroviricota</taxon>
        <taxon>Caudoviricetes</taxon>
        <taxon>Pantevenvirales</taxon>
        <taxon>Straboviridae</taxon>
        <taxon>Tevenvirinae</taxon>
        <taxon>Kanagawavirus</taxon>
        <taxon>Kanagawavirus pei20</taxon>
    </lineage>
</organism>
<sequence>MFSLTRSKAGLVSRLADYLQFRTNPKKPAFVAGQRPLGAANVSATSKGIFYPTVQGAIDDLAGRCELPIDSVIMNVSGTAPRVINQSDQLAFTGDVIGEVGTQIMIYVFGFPVIVEGGDSSIAVASKVQAVLAEAVISGTAIASVEVDATDASILNITYNDYQDHVFEPESQYGVTMTQTTVVEPQPGYGDWEWLGSAAQTLAGGSVDGTITFHYFKRTA</sequence>
<evidence type="ECO:0000313" key="1">
    <source>
        <dbReference type="EMBL" id="BAQ22828.1"/>
    </source>
</evidence>
<dbReference type="SUPFAM" id="SSF56558">
    <property type="entry name" value="Baseplate structural protein gp11"/>
    <property type="match status" value="1"/>
</dbReference>
<keyword evidence="2" id="KW-1185">Reference proteome</keyword>
<dbReference type="Gene3D" id="3.90.1160.10">
    <property type="entry name" value="Baseplate structural protein gp11, finger domain"/>
    <property type="match status" value="1"/>
</dbReference>
<dbReference type="KEGG" id="vg:26518987"/>
<gene>
    <name evidence="1" type="primary">11</name>
</gene>
<dbReference type="Gene3D" id="1.10.286.30">
    <property type="entry name" value="Baseplate structural protein GP11, N-terminal domain"/>
    <property type="match status" value="1"/>
</dbReference>
<dbReference type="GeneID" id="26518987"/>